<dbReference type="InterPro" id="IPR025662">
    <property type="entry name" value="Sigma_54_int_dom_ATP-bd_1"/>
</dbReference>
<dbReference type="GO" id="GO:0043565">
    <property type="term" value="F:sequence-specific DNA binding"/>
    <property type="evidence" value="ECO:0007669"/>
    <property type="project" value="InterPro"/>
</dbReference>
<dbReference type="Gene3D" id="1.10.8.60">
    <property type="match status" value="1"/>
</dbReference>
<gene>
    <name evidence="6" type="ORF">SAMN05216495_11211</name>
</gene>
<dbReference type="Gene3D" id="1.10.10.60">
    <property type="entry name" value="Homeodomain-like"/>
    <property type="match status" value="1"/>
</dbReference>
<keyword evidence="2" id="KW-0067">ATP-binding</keyword>
<keyword evidence="3" id="KW-0805">Transcription regulation</keyword>
<dbReference type="InterPro" id="IPR002197">
    <property type="entry name" value="HTH_Fis"/>
</dbReference>
<dbReference type="InterPro" id="IPR025944">
    <property type="entry name" value="Sigma_54_int_dom_CS"/>
</dbReference>
<evidence type="ECO:0000259" key="5">
    <source>
        <dbReference type="PROSITE" id="PS50045"/>
    </source>
</evidence>
<dbReference type="InterPro" id="IPR027417">
    <property type="entry name" value="P-loop_NTPase"/>
</dbReference>
<dbReference type="InterPro" id="IPR002078">
    <property type="entry name" value="Sigma_54_int"/>
</dbReference>
<dbReference type="Pfam" id="PF02954">
    <property type="entry name" value="HTH_8"/>
    <property type="match status" value="1"/>
</dbReference>
<protein>
    <submittedName>
        <fullName evidence="6">PAS modulated sigma54 specific transcriptional regulator, Fis family</fullName>
    </submittedName>
</protein>
<reference evidence="6 7" key="1">
    <citation type="submission" date="2016-10" db="EMBL/GenBank/DDBJ databases">
        <authorList>
            <person name="Varghese N."/>
            <person name="Submissions S."/>
        </authorList>
    </citation>
    <scope>NUCLEOTIDE SEQUENCE [LARGE SCALE GENOMIC DNA]</scope>
    <source>
        <strain evidence="6 7">WCC6</strain>
    </source>
</reference>
<dbReference type="SMART" id="SM00382">
    <property type="entry name" value="AAA"/>
    <property type="match status" value="1"/>
</dbReference>
<proteinExistence type="predicted"/>
<evidence type="ECO:0000256" key="4">
    <source>
        <dbReference type="ARBA" id="ARBA00023163"/>
    </source>
</evidence>
<dbReference type="PRINTS" id="PR01590">
    <property type="entry name" value="HTHFIS"/>
</dbReference>
<dbReference type="GO" id="GO:0006355">
    <property type="term" value="P:regulation of DNA-templated transcription"/>
    <property type="evidence" value="ECO:0007669"/>
    <property type="project" value="InterPro"/>
</dbReference>
<dbReference type="Gene3D" id="3.40.50.300">
    <property type="entry name" value="P-loop containing nucleotide triphosphate hydrolases"/>
    <property type="match status" value="1"/>
</dbReference>
<organism evidence="6 7">
    <name type="scientific">Acidaminococcus fermentans</name>
    <dbReference type="NCBI Taxonomy" id="905"/>
    <lineage>
        <taxon>Bacteria</taxon>
        <taxon>Bacillati</taxon>
        <taxon>Bacillota</taxon>
        <taxon>Negativicutes</taxon>
        <taxon>Acidaminococcales</taxon>
        <taxon>Acidaminococcaceae</taxon>
        <taxon>Acidaminococcus</taxon>
    </lineage>
</organism>
<dbReference type="Pfam" id="PF25601">
    <property type="entry name" value="AAA_lid_14"/>
    <property type="match status" value="1"/>
</dbReference>
<keyword evidence="4" id="KW-0804">Transcription</keyword>
<dbReference type="SUPFAM" id="SSF46689">
    <property type="entry name" value="Homeodomain-like"/>
    <property type="match status" value="1"/>
</dbReference>
<evidence type="ECO:0000256" key="2">
    <source>
        <dbReference type="ARBA" id="ARBA00022840"/>
    </source>
</evidence>
<dbReference type="Pfam" id="PF00158">
    <property type="entry name" value="Sigma54_activat"/>
    <property type="match status" value="1"/>
</dbReference>
<sequence length="596" mass="66729">MEKAGDEIRSRLRNIQRTVASYAGIISKIAGVDVEVVDDNLYRVAGTGMFAAGVDASMAQEGHVYRKVLETGKRRVIYQPGEELVCQGCPNFLNCPEEIELAMPILAEGHPIGVIGLVGSSREQKLHILENETLFLELIEQIADFISVKAMERERALQREALLSTLNATLEHIQQGILILGKDFRVTDCNRAAMEQLETPNLAGERIFLEATGDNLAKYTEYSLTALGRQYRLMGTYLPVPQPTRDYQSVLIFYRSREIKERYFETAALPAVDKTSILGSSPATLKLKEEISKVARSTSTVLITGESGTGKEMVATSIWRESDRRDKRFIALNCAAIPESIMESELFGYVKGAFTGADPNGRMGKFELANEGVIFLDEIGDMPLYLQSKLLRVLQERKIVRIGSNQLMDIDVRVIAATNKDLKKMVREKRFREDLYYRLDVIPLRVAPLRERLEDIEDLTLFYSQRFARKFGKKAPRLTEEVMDALKGYRWPGNVRELENAVEYMVNLMGEDGTLDVSMLPEDIRTGSREAAAPTENGPGKQTGAGQILSLRELEKNAIRQALLQCGNHTAGKAMAARKLGIGMATLYRKIQQYGL</sequence>
<evidence type="ECO:0000313" key="6">
    <source>
        <dbReference type="EMBL" id="SDX07025.1"/>
    </source>
</evidence>
<dbReference type="InterPro" id="IPR058031">
    <property type="entry name" value="AAA_lid_NorR"/>
</dbReference>
<dbReference type="Proteomes" id="UP000182379">
    <property type="component" value="Unassembled WGS sequence"/>
</dbReference>
<dbReference type="PANTHER" id="PTHR32071:SF57">
    <property type="entry name" value="C4-DICARBOXYLATE TRANSPORT TRANSCRIPTIONAL REGULATORY PROTEIN DCTD"/>
    <property type="match status" value="1"/>
</dbReference>
<dbReference type="PROSITE" id="PS50045">
    <property type="entry name" value="SIGMA54_INTERACT_4"/>
    <property type="match status" value="1"/>
</dbReference>
<dbReference type="FunFam" id="3.40.50.300:FF:000006">
    <property type="entry name" value="DNA-binding transcriptional regulator NtrC"/>
    <property type="match status" value="1"/>
</dbReference>
<comment type="caution">
    <text evidence="6">The sequence shown here is derived from an EMBL/GenBank/DDBJ whole genome shotgun (WGS) entry which is preliminary data.</text>
</comment>
<dbReference type="InterPro" id="IPR009057">
    <property type="entry name" value="Homeodomain-like_sf"/>
</dbReference>
<evidence type="ECO:0000313" key="7">
    <source>
        <dbReference type="Proteomes" id="UP000182379"/>
    </source>
</evidence>
<evidence type="ECO:0000256" key="1">
    <source>
        <dbReference type="ARBA" id="ARBA00022741"/>
    </source>
</evidence>
<dbReference type="RefSeq" id="WP_083337401.1">
    <property type="nucleotide sequence ID" value="NZ_CAMEFB010000004.1"/>
</dbReference>
<name>A0A1H2YPT3_ACIFE</name>
<dbReference type="PROSITE" id="PS00675">
    <property type="entry name" value="SIGMA54_INTERACT_1"/>
    <property type="match status" value="1"/>
</dbReference>
<dbReference type="PANTHER" id="PTHR32071">
    <property type="entry name" value="TRANSCRIPTIONAL REGULATORY PROTEIN"/>
    <property type="match status" value="1"/>
</dbReference>
<dbReference type="CDD" id="cd00009">
    <property type="entry name" value="AAA"/>
    <property type="match status" value="1"/>
</dbReference>
<keyword evidence="1" id="KW-0547">Nucleotide-binding</keyword>
<dbReference type="EMBL" id="FNOP01000012">
    <property type="protein sequence ID" value="SDX07025.1"/>
    <property type="molecule type" value="Genomic_DNA"/>
</dbReference>
<evidence type="ECO:0000256" key="3">
    <source>
        <dbReference type="ARBA" id="ARBA00023015"/>
    </source>
</evidence>
<feature type="domain" description="Sigma-54 factor interaction" evidence="5">
    <location>
        <begin position="277"/>
        <end position="507"/>
    </location>
</feature>
<dbReference type="SUPFAM" id="SSF52540">
    <property type="entry name" value="P-loop containing nucleoside triphosphate hydrolases"/>
    <property type="match status" value="1"/>
</dbReference>
<accession>A0A1H2YPT3</accession>
<dbReference type="GO" id="GO:0005524">
    <property type="term" value="F:ATP binding"/>
    <property type="evidence" value="ECO:0007669"/>
    <property type="project" value="UniProtKB-KW"/>
</dbReference>
<dbReference type="PROSITE" id="PS00688">
    <property type="entry name" value="SIGMA54_INTERACT_3"/>
    <property type="match status" value="1"/>
</dbReference>
<dbReference type="InterPro" id="IPR003593">
    <property type="entry name" value="AAA+_ATPase"/>
</dbReference>
<dbReference type="AlphaFoldDB" id="A0A1H2YPT3"/>